<keyword evidence="4" id="KW-0735">Signal-anchor</keyword>
<dbReference type="RefSeq" id="NP_001413280.1">
    <property type="nucleotide sequence ID" value="NM_001426351.1"/>
</dbReference>
<dbReference type="Pfam" id="PF14416">
    <property type="entry name" value="PMR5N"/>
    <property type="match status" value="1"/>
</dbReference>
<evidence type="ECO:0000313" key="10">
    <source>
        <dbReference type="Proteomes" id="UP000813463"/>
    </source>
</evidence>
<keyword evidence="5" id="KW-1133">Transmembrane helix</keyword>
<keyword evidence="6" id="KW-0472">Membrane</keyword>
<name>A0ABM2BIQ6_SPIOL</name>
<comment type="subcellular location">
    <subcellularLocation>
        <location evidence="1">Membrane</location>
        <topology evidence="1">Single-pass membrane protein</topology>
    </subcellularLocation>
</comment>
<evidence type="ECO:0000256" key="6">
    <source>
        <dbReference type="ARBA" id="ARBA00023136"/>
    </source>
</evidence>
<dbReference type="PANTHER" id="PTHR32285:SF30">
    <property type="entry name" value="PROTEIN TRICHOME BIREFRINGENCE-LIKE 42"/>
    <property type="match status" value="1"/>
</dbReference>
<evidence type="ECO:0000313" key="11">
    <source>
        <dbReference type="RefSeq" id="NP_001413280.1"/>
    </source>
</evidence>
<feature type="domain" description="Trichome birefringence-like C-terminal" evidence="8">
    <location>
        <begin position="107"/>
        <end position="367"/>
    </location>
</feature>
<dbReference type="InterPro" id="IPR026057">
    <property type="entry name" value="TBL_C"/>
</dbReference>
<gene>
    <name evidence="11" type="primary">LOC110782698</name>
</gene>
<keyword evidence="7 11" id="KW-0732">Signal</keyword>
<dbReference type="PANTHER" id="PTHR32285">
    <property type="entry name" value="PROTEIN TRICHOME BIREFRINGENCE-LIKE 9-RELATED"/>
    <property type="match status" value="1"/>
</dbReference>
<accession>A0ABM2BIQ6</accession>
<feature type="domain" description="Trichome birefringence-like N-terminal" evidence="9">
    <location>
        <begin position="54"/>
        <end position="106"/>
    </location>
</feature>
<evidence type="ECO:0000256" key="5">
    <source>
        <dbReference type="ARBA" id="ARBA00022989"/>
    </source>
</evidence>
<evidence type="ECO:0000259" key="9">
    <source>
        <dbReference type="Pfam" id="PF14416"/>
    </source>
</evidence>
<feature type="signal peptide" evidence="7 11">
    <location>
        <begin position="1"/>
        <end position="28"/>
    </location>
</feature>
<feature type="chain" id="PRO_5044507684" evidence="7 11">
    <location>
        <begin position="29"/>
        <end position="372"/>
    </location>
</feature>
<reference evidence="11" key="2">
    <citation type="submission" date="2025-08" db="UniProtKB">
        <authorList>
            <consortium name="RefSeq"/>
        </authorList>
    </citation>
    <scope>IDENTIFICATION</scope>
</reference>
<dbReference type="Proteomes" id="UP000813463">
    <property type="component" value="Chromosome 4"/>
</dbReference>
<evidence type="ECO:0000256" key="7">
    <source>
        <dbReference type="SAM" id="SignalP"/>
    </source>
</evidence>
<sequence length="372" mass="42122" precursor="true">MKSRHIFGRTSYLLLILVANLVAHLTNGCDEELASAAAAARHRNGKGRRRRSNGCNIFKGSWVYDSSYPLYNANTCSFIGNGFNCQKNRRPDKDYLKYRWQPHGCNLQRFNGKALLEKWRGKKIMFVGESLSFNQWESLTCMLHSAVPHSKYSLVSKGSLSVFSFPEYGTSVMMLKNGFLVDVVTEKVGRVLKLDSISSGSTWLGADVLIFNSYHWWTHKWDYFMVGGKIIKGMDHMKAYKIALKTWANWVDTNINPKKTQVFFQGVSAAHLNGSEWGEPRAKFCRKETRPVLGPVYGGGSHPGEVIVRKALRKMKKPVHLLDITLLTQLRKDGHPSIYAGGGSKLLDCSHWCLPGVPDTWNQLLYSILFQH</sequence>
<keyword evidence="10" id="KW-1185">Reference proteome</keyword>
<dbReference type="GeneID" id="110782698"/>
<reference evidence="10" key="1">
    <citation type="journal article" date="2021" name="Nat. Commun.">
        <title>Genomic analyses provide insights into spinach domestication and the genetic basis of agronomic traits.</title>
        <authorList>
            <person name="Cai X."/>
            <person name="Sun X."/>
            <person name="Xu C."/>
            <person name="Sun H."/>
            <person name="Wang X."/>
            <person name="Ge C."/>
            <person name="Zhang Z."/>
            <person name="Wang Q."/>
            <person name="Fei Z."/>
            <person name="Jiao C."/>
            <person name="Wang Q."/>
        </authorList>
    </citation>
    <scope>NUCLEOTIDE SEQUENCE [LARGE SCALE GENOMIC DNA]</scope>
    <source>
        <strain evidence="10">cv. Varoflay</strain>
    </source>
</reference>
<evidence type="ECO:0000256" key="1">
    <source>
        <dbReference type="ARBA" id="ARBA00004167"/>
    </source>
</evidence>
<dbReference type="InterPro" id="IPR025846">
    <property type="entry name" value="TBL_N"/>
</dbReference>
<keyword evidence="3" id="KW-0812">Transmembrane</keyword>
<organism evidence="10 11">
    <name type="scientific">Spinacia oleracea</name>
    <name type="common">Spinach</name>
    <dbReference type="NCBI Taxonomy" id="3562"/>
    <lineage>
        <taxon>Eukaryota</taxon>
        <taxon>Viridiplantae</taxon>
        <taxon>Streptophyta</taxon>
        <taxon>Embryophyta</taxon>
        <taxon>Tracheophyta</taxon>
        <taxon>Spermatophyta</taxon>
        <taxon>Magnoliopsida</taxon>
        <taxon>eudicotyledons</taxon>
        <taxon>Gunneridae</taxon>
        <taxon>Pentapetalae</taxon>
        <taxon>Caryophyllales</taxon>
        <taxon>Chenopodiaceae</taxon>
        <taxon>Chenopodioideae</taxon>
        <taxon>Anserineae</taxon>
        <taxon>Spinacia</taxon>
    </lineage>
</organism>
<dbReference type="InterPro" id="IPR029962">
    <property type="entry name" value="TBL"/>
</dbReference>
<evidence type="ECO:0000259" key="8">
    <source>
        <dbReference type="Pfam" id="PF13839"/>
    </source>
</evidence>
<proteinExistence type="inferred from homology"/>
<evidence type="ECO:0000256" key="3">
    <source>
        <dbReference type="ARBA" id="ARBA00022692"/>
    </source>
</evidence>
<comment type="similarity">
    <text evidence="2">Belongs to the PC-esterase family. TBL subfamily.</text>
</comment>
<evidence type="ECO:0000256" key="4">
    <source>
        <dbReference type="ARBA" id="ARBA00022968"/>
    </source>
</evidence>
<dbReference type="Pfam" id="PF13839">
    <property type="entry name" value="PC-Esterase"/>
    <property type="match status" value="1"/>
</dbReference>
<protein>
    <submittedName>
        <fullName evidence="11">Protein trichome birefringence-like 42 precursor</fullName>
    </submittedName>
</protein>
<evidence type="ECO:0000256" key="2">
    <source>
        <dbReference type="ARBA" id="ARBA00007727"/>
    </source>
</evidence>